<dbReference type="Proteomes" id="UP000238326">
    <property type="component" value="Unassembled WGS sequence"/>
</dbReference>
<feature type="chain" id="PRO_5015677212" description="Fibronectin type-III domain-containing protein" evidence="1">
    <location>
        <begin position="23"/>
        <end position="956"/>
    </location>
</feature>
<keyword evidence="1" id="KW-0732">Signal</keyword>
<organism evidence="2 3">
    <name type="scientific">Malikia spinosa</name>
    <dbReference type="NCBI Taxonomy" id="86180"/>
    <lineage>
        <taxon>Bacteria</taxon>
        <taxon>Pseudomonadati</taxon>
        <taxon>Pseudomonadota</taxon>
        <taxon>Betaproteobacteria</taxon>
        <taxon>Burkholderiales</taxon>
        <taxon>Comamonadaceae</taxon>
        <taxon>Malikia</taxon>
    </lineage>
</organism>
<dbReference type="InterPro" id="IPR013783">
    <property type="entry name" value="Ig-like_fold"/>
</dbReference>
<accession>A0A2S9KIC7</accession>
<proteinExistence type="predicted"/>
<protein>
    <recommendedName>
        <fullName evidence="4">Fibronectin type-III domain-containing protein</fullName>
    </recommendedName>
</protein>
<dbReference type="RefSeq" id="WP_105728191.1">
    <property type="nucleotide sequence ID" value="NZ_PVLR01000006.1"/>
</dbReference>
<evidence type="ECO:0000256" key="1">
    <source>
        <dbReference type="SAM" id="SignalP"/>
    </source>
</evidence>
<evidence type="ECO:0000313" key="3">
    <source>
        <dbReference type="Proteomes" id="UP000238326"/>
    </source>
</evidence>
<dbReference type="OrthoDB" id="8929739at2"/>
<comment type="caution">
    <text evidence="2">The sequence shown here is derived from an EMBL/GenBank/DDBJ whole genome shotgun (WGS) entry which is preliminary data.</text>
</comment>
<evidence type="ECO:0008006" key="4">
    <source>
        <dbReference type="Google" id="ProtNLM"/>
    </source>
</evidence>
<dbReference type="PROSITE" id="PS51257">
    <property type="entry name" value="PROKAR_LIPOPROTEIN"/>
    <property type="match status" value="1"/>
</dbReference>
<evidence type="ECO:0000313" key="2">
    <source>
        <dbReference type="EMBL" id="PRD70186.1"/>
    </source>
</evidence>
<keyword evidence="3" id="KW-1185">Reference proteome</keyword>
<name>A0A2S9KIC7_9BURK</name>
<dbReference type="Gene3D" id="2.60.40.10">
    <property type="entry name" value="Immunoglobulins"/>
    <property type="match status" value="2"/>
</dbReference>
<dbReference type="AlphaFoldDB" id="A0A2S9KIC7"/>
<dbReference type="Pfam" id="PF17957">
    <property type="entry name" value="Big_7"/>
    <property type="match status" value="1"/>
</dbReference>
<feature type="signal peptide" evidence="1">
    <location>
        <begin position="1"/>
        <end position="22"/>
    </location>
</feature>
<sequence length="956" mass="99206">MMMSKKWAGLAAALCLALAACGGGGDGDGSPDAGAAKLTLQGTVASGRAVAAAEVQARCQGGSGIARASADGRFQLQIAGGTLPCVLRATDPRDQSRWHSLSSSGSASSATANITPVTEMLLARLAGQDPASYFDRFDPTQAASRLSAAALAAAEQELRQILSMAFDISTLNNLVARPLTAATAANPTGGDAHDQWLDQLGAKLNRLQQARVVAALAAQAGTASVQQVVTDGVDSSAARLSSSIDLGSNLVTLSWTDSYPLGTQYRVESRNADGSYSAIETIKGLGGTHSVVQWQRAVTVATVYRVLALLPDRTAVLSTAQGQESVSVEAPAAPPAIVLNQEQPLSGSVQLALSGGGSYASVSWYADLRLLGQGSGAAQALNWNTSAEGNGQHLLLAKVQVSPDAYIELRRTVAVSNSNLALSSSVSGTTGTILVDTRASSEYGIATVAAIFDGQDVGSLSAPNACSRWCSGSNDVYRFTVDAATAGSGNHSMVLTATDKAGVKKSVTLAVPVSNLPIVSLAAPVDGAFVTGSLRVAGSASSDKSGELRVTASLGDYALLNSTGASFDTSFSLAGVTPGSYTLTLRATDSSKASTVVQRTVTVTSAALAYPELFTIGAGGQLLAVEGDRVLYRAVDGSVRLRHVIAKTEVELAQAASINYANDWQLSEGLVYAYGKGSDCVLYCIYQWTGGGVMSNLSNAKRAAATELIDQVQSTDLHPVARKGYVIWISESNWYTLHHVASGSFTKIPQPTGTSYLGNWNYDFFVGANGVEFYYWARTGGSDQAAFYDIFKWSAATASSTRISAGGARAIYPKTDGQSVVWLQSPSSSAVGTAISLTSLPVGGGTVSEITSSASESFWLRDGVLGWRETGSTGNSLKAHALGQTSVVSPLNSALLYGAGAGQLVFGEQGKTYSWDAATRTRQLRIDASPNQVWITGQQMYFVMGAAQTVFRLTLD</sequence>
<reference evidence="2 3" key="1">
    <citation type="submission" date="2018-03" db="EMBL/GenBank/DDBJ databases">
        <title>Comparative genomics illustrates the genes involved in a hyperalkaliphilic mechanisms of Serpentinomonas isolated from highly-alkaline calcium-rich serpentinized springs.</title>
        <authorList>
            <person name="Suzuki S."/>
            <person name="Ishii S."/>
            <person name="Walworth N."/>
            <person name="Bird L."/>
            <person name="Kuenen J.G."/>
            <person name="Nealson K.H."/>
        </authorList>
    </citation>
    <scope>NUCLEOTIDE SEQUENCE [LARGE SCALE GENOMIC DNA]</scope>
    <source>
        <strain evidence="2 3">83</strain>
    </source>
</reference>
<gene>
    <name evidence="2" type="ORF">C6P61_01665</name>
</gene>
<dbReference type="EMBL" id="PVLR01000006">
    <property type="protein sequence ID" value="PRD70186.1"/>
    <property type="molecule type" value="Genomic_DNA"/>
</dbReference>